<evidence type="ECO:0000313" key="5">
    <source>
        <dbReference type="EMBL" id="SHI29204.1"/>
    </source>
</evidence>
<dbReference type="Pfam" id="PF00005">
    <property type="entry name" value="ABC_tran"/>
    <property type="match status" value="1"/>
</dbReference>
<dbReference type="PROSITE" id="PS50893">
    <property type="entry name" value="ABC_TRANSPORTER_2"/>
    <property type="match status" value="1"/>
</dbReference>
<proteinExistence type="predicted"/>
<keyword evidence="3" id="KW-0067">ATP-binding</keyword>
<accession>A0A1M5ZY66</accession>
<dbReference type="SMART" id="SM00382">
    <property type="entry name" value="AAA"/>
    <property type="match status" value="1"/>
</dbReference>
<evidence type="ECO:0000256" key="1">
    <source>
        <dbReference type="ARBA" id="ARBA00022448"/>
    </source>
</evidence>
<keyword evidence="6" id="KW-1185">Reference proteome</keyword>
<dbReference type="SUPFAM" id="SSF52540">
    <property type="entry name" value="P-loop containing nucleoside triphosphate hydrolases"/>
    <property type="match status" value="1"/>
</dbReference>
<keyword evidence="1" id="KW-0813">Transport</keyword>
<feature type="domain" description="ABC transporter" evidence="4">
    <location>
        <begin position="3"/>
        <end position="236"/>
    </location>
</feature>
<dbReference type="InterPro" id="IPR003593">
    <property type="entry name" value="AAA+_ATPase"/>
</dbReference>
<dbReference type="InterPro" id="IPR050093">
    <property type="entry name" value="ABC_SmlMolc_Importer"/>
</dbReference>
<dbReference type="EMBL" id="FQYI01000001">
    <property type="protein sequence ID" value="SHI29204.1"/>
    <property type="molecule type" value="Genomic_DNA"/>
</dbReference>
<dbReference type="InterPro" id="IPR003439">
    <property type="entry name" value="ABC_transporter-like_ATP-bd"/>
</dbReference>
<dbReference type="PROSITE" id="PS00211">
    <property type="entry name" value="ABC_TRANSPORTER_1"/>
    <property type="match status" value="1"/>
</dbReference>
<dbReference type="Proteomes" id="UP000184335">
    <property type="component" value="Unassembled WGS sequence"/>
</dbReference>
<evidence type="ECO:0000256" key="3">
    <source>
        <dbReference type="ARBA" id="ARBA00022840"/>
    </source>
</evidence>
<dbReference type="InterPro" id="IPR017871">
    <property type="entry name" value="ABC_transporter-like_CS"/>
</dbReference>
<name>A0A1M5ZY66_9FLAO</name>
<dbReference type="GO" id="GO:0005524">
    <property type="term" value="F:ATP binding"/>
    <property type="evidence" value="ECO:0007669"/>
    <property type="project" value="UniProtKB-KW"/>
</dbReference>
<dbReference type="STRING" id="1118202.SAMN05443429_10141"/>
<dbReference type="Gene3D" id="3.40.50.300">
    <property type="entry name" value="P-loop containing nucleotide triphosphate hydrolases"/>
    <property type="match status" value="1"/>
</dbReference>
<dbReference type="RefSeq" id="WP_073177185.1">
    <property type="nucleotide sequence ID" value="NZ_FQYI01000001.1"/>
</dbReference>
<reference evidence="5 6" key="1">
    <citation type="submission" date="2016-11" db="EMBL/GenBank/DDBJ databases">
        <authorList>
            <person name="Jaros S."/>
            <person name="Januszkiewicz K."/>
            <person name="Wedrychowicz H."/>
        </authorList>
    </citation>
    <scope>NUCLEOTIDE SEQUENCE [LARGE SCALE GENOMIC DNA]</scope>
    <source>
        <strain evidence="5 6">DSM 25479</strain>
    </source>
</reference>
<evidence type="ECO:0000313" key="6">
    <source>
        <dbReference type="Proteomes" id="UP000184335"/>
    </source>
</evidence>
<sequence>MLLEIRHLHFSYSLEKPLFQDLNIEIGQGKIVALAGESGCGKTSLLSLIYGLLDWQSGEIFFDGKPLFGPKRNLVPGEREMKLVAQDYDLLPYSTAAENVGKFLSNSNLSLKKSTVEELLWVVGMQDFADVKPQFLSGGQQQRIAIARALSVVPKLLLLDEPFSNIDFSRRAELRENVLNYAKAKNISVLISTHNLQEILPWIDEIIVMKDGKIIAQNSPKTIYNQQDSEYIAKLFGEVNVISAEQRAQFNLGKKFYFPHEIQLCEKGISGEIIESLFAGSYYRNRVNIAGEDFVFHSLKPVSGKVQVCFSE</sequence>
<gene>
    <name evidence="5" type="ORF">SAMN05443429_10141</name>
</gene>
<dbReference type="PANTHER" id="PTHR42781:SF4">
    <property type="entry name" value="SPERMIDINE_PUTRESCINE IMPORT ATP-BINDING PROTEIN POTA"/>
    <property type="match status" value="1"/>
</dbReference>
<dbReference type="OrthoDB" id="9802264at2"/>
<evidence type="ECO:0000259" key="4">
    <source>
        <dbReference type="PROSITE" id="PS50893"/>
    </source>
</evidence>
<keyword evidence="2" id="KW-0547">Nucleotide-binding</keyword>
<organism evidence="5 6">
    <name type="scientific">Cruoricaptor ignavus</name>
    <dbReference type="NCBI Taxonomy" id="1118202"/>
    <lineage>
        <taxon>Bacteria</taxon>
        <taxon>Pseudomonadati</taxon>
        <taxon>Bacteroidota</taxon>
        <taxon>Flavobacteriia</taxon>
        <taxon>Flavobacteriales</taxon>
        <taxon>Weeksellaceae</taxon>
        <taxon>Cruoricaptor</taxon>
    </lineage>
</organism>
<dbReference type="PANTHER" id="PTHR42781">
    <property type="entry name" value="SPERMIDINE/PUTRESCINE IMPORT ATP-BINDING PROTEIN POTA"/>
    <property type="match status" value="1"/>
</dbReference>
<protein>
    <submittedName>
        <fullName evidence="5">ABC-type Fe3+/spermidine/putrescine transport systems, ATPase components</fullName>
    </submittedName>
</protein>
<dbReference type="InterPro" id="IPR027417">
    <property type="entry name" value="P-loop_NTPase"/>
</dbReference>
<evidence type="ECO:0000256" key="2">
    <source>
        <dbReference type="ARBA" id="ARBA00022741"/>
    </source>
</evidence>
<dbReference type="AlphaFoldDB" id="A0A1M5ZY66"/>
<dbReference type="GO" id="GO:0016887">
    <property type="term" value="F:ATP hydrolysis activity"/>
    <property type="evidence" value="ECO:0007669"/>
    <property type="project" value="InterPro"/>
</dbReference>